<dbReference type="EMBL" id="WJQU01000001">
    <property type="protein sequence ID" value="KAJ6647563.1"/>
    <property type="molecule type" value="Genomic_DNA"/>
</dbReference>
<reference evidence="2" key="1">
    <citation type="submission" date="2022-07" db="EMBL/GenBank/DDBJ databases">
        <authorList>
            <person name="Trinca V."/>
            <person name="Uliana J.V.C."/>
            <person name="Torres T.T."/>
            <person name="Ward R.J."/>
            <person name="Monesi N."/>
        </authorList>
    </citation>
    <scope>NUCLEOTIDE SEQUENCE</scope>
    <source>
        <strain evidence="2">HSMRA1968</strain>
        <tissue evidence="2">Whole embryos</tissue>
    </source>
</reference>
<keyword evidence="1" id="KW-1133">Transmembrane helix</keyword>
<name>A0A9Q0NCG5_9DIPT</name>
<keyword evidence="3" id="KW-1185">Reference proteome</keyword>
<gene>
    <name evidence="2" type="ORF">Bhyg_02786</name>
</gene>
<evidence type="ECO:0000256" key="1">
    <source>
        <dbReference type="SAM" id="Phobius"/>
    </source>
</evidence>
<dbReference type="AlphaFoldDB" id="A0A9Q0NCG5"/>
<feature type="transmembrane region" description="Helical" evidence="1">
    <location>
        <begin position="21"/>
        <end position="46"/>
    </location>
</feature>
<keyword evidence="1" id="KW-0472">Membrane</keyword>
<organism evidence="2 3">
    <name type="scientific">Pseudolycoriella hygida</name>
    <dbReference type="NCBI Taxonomy" id="35572"/>
    <lineage>
        <taxon>Eukaryota</taxon>
        <taxon>Metazoa</taxon>
        <taxon>Ecdysozoa</taxon>
        <taxon>Arthropoda</taxon>
        <taxon>Hexapoda</taxon>
        <taxon>Insecta</taxon>
        <taxon>Pterygota</taxon>
        <taxon>Neoptera</taxon>
        <taxon>Endopterygota</taxon>
        <taxon>Diptera</taxon>
        <taxon>Nematocera</taxon>
        <taxon>Sciaroidea</taxon>
        <taxon>Sciaridae</taxon>
        <taxon>Pseudolycoriella</taxon>
    </lineage>
</organism>
<dbReference type="Proteomes" id="UP001151699">
    <property type="component" value="Chromosome A"/>
</dbReference>
<proteinExistence type="predicted"/>
<evidence type="ECO:0000313" key="2">
    <source>
        <dbReference type="EMBL" id="KAJ6647563.1"/>
    </source>
</evidence>
<sequence>MKRIDRELKGKIKKRKRRMAYPSSLGSLHGVIYLVAPLASFITSFIRICVHADFCSTDRGRESDSIIQTPNPHHAYSRRFESLFAEPILGLLFCVQTKISSIIQES</sequence>
<evidence type="ECO:0000313" key="3">
    <source>
        <dbReference type="Proteomes" id="UP001151699"/>
    </source>
</evidence>
<accession>A0A9Q0NCG5</accession>
<comment type="caution">
    <text evidence="2">The sequence shown here is derived from an EMBL/GenBank/DDBJ whole genome shotgun (WGS) entry which is preliminary data.</text>
</comment>
<protein>
    <submittedName>
        <fullName evidence="2">Uncharacterized protein</fullName>
    </submittedName>
</protein>
<keyword evidence="1" id="KW-0812">Transmembrane</keyword>